<feature type="compositionally biased region" description="Polar residues" evidence="6">
    <location>
        <begin position="739"/>
        <end position="748"/>
    </location>
</feature>
<feature type="region of interest" description="Disordered" evidence="6">
    <location>
        <begin position="593"/>
        <end position="614"/>
    </location>
</feature>
<proteinExistence type="inferred from homology"/>
<dbReference type="EC" id="3.2.1.143" evidence="2"/>
<feature type="active site" evidence="4">
    <location>
        <position position="350"/>
    </location>
</feature>
<feature type="region of interest" description="Disordered" evidence="6">
    <location>
        <begin position="689"/>
        <end position="777"/>
    </location>
</feature>
<feature type="active site" evidence="4">
    <location>
        <position position="369"/>
    </location>
</feature>
<dbReference type="GO" id="GO:1990966">
    <property type="term" value="P:ATP generation from poly-ADP-D-ribose"/>
    <property type="evidence" value="ECO:0007669"/>
    <property type="project" value="TreeGrafter"/>
</dbReference>
<gene>
    <name evidence="10" type="primary">LOC113212956</name>
</gene>
<feature type="domain" description="PARG catalytic Macro" evidence="7">
    <location>
        <begin position="319"/>
        <end position="522"/>
    </location>
</feature>
<dbReference type="CTD" id="8505"/>
<evidence type="ECO:0000259" key="7">
    <source>
        <dbReference type="Pfam" id="PF05028"/>
    </source>
</evidence>
<feature type="active site" evidence="4">
    <location>
        <position position="368"/>
    </location>
</feature>
<evidence type="ECO:0000256" key="5">
    <source>
        <dbReference type="PIRSR" id="PIRSR607724-2"/>
    </source>
</evidence>
<dbReference type="GeneID" id="113212956"/>
<accession>A0A6J1TA64</accession>
<dbReference type="Proteomes" id="UP000504606">
    <property type="component" value="Unplaced"/>
</dbReference>
<organism evidence="9 10">
    <name type="scientific">Frankliniella occidentalis</name>
    <name type="common">Western flower thrips</name>
    <name type="synonym">Euthrips occidentalis</name>
    <dbReference type="NCBI Taxonomy" id="133901"/>
    <lineage>
        <taxon>Eukaryota</taxon>
        <taxon>Metazoa</taxon>
        <taxon>Ecdysozoa</taxon>
        <taxon>Arthropoda</taxon>
        <taxon>Hexapoda</taxon>
        <taxon>Insecta</taxon>
        <taxon>Pterygota</taxon>
        <taxon>Neoptera</taxon>
        <taxon>Paraneoptera</taxon>
        <taxon>Thysanoptera</taxon>
        <taxon>Terebrantia</taxon>
        <taxon>Thripoidea</taxon>
        <taxon>Thripidae</taxon>
        <taxon>Frankliniella</taxon>
    </lineage>
</organism>
<feature type="compositionally biased region" description="Polar residues" evidence="6">
    <location>
        <begin position="599"/>
        <end position="613"/>
    </location>
</feature>
<feature type="region of interest" description="Disordered" evidence="6">
    <location>
        <begin position="1"/>
        <end position="78"/>
    </location>
</feature>
<dbReference type="OrthoDB" id="1937899at2759"/>
<dbReference type="RefSeq" id="XP_026287621.1">
    <property type="nucleotide sequence ID" value="XM_026431836.2"/>
</dbReference>
<evidence type="ECO:0000313" key="9">
    <source>
        <dbReference type="Proteomes" id="UP000504606"/>
    </source>
</evidence>
<dbReference type="AlphaFoldDB" id="A0A6J1TA64"/>
<comment type="similarity">
    <text evidence="1">Belongs to the poly(ADP-ribose) glycohydrolase family.</text>
</comment>
<name>A0A6J1TA64_FRAOC</name>
<evidence type="ECO:0000259" key="8">
    <source>
        <dbReference type="Pfam" id="PF20811"/>
    </source>
</evidence>
<feature type="compositionally biased region" description="Low complexity" evidence="6">
    <location>
        <begin position="689"/>
        <end position="700"/>
    </location>
</feature>
<keyword evidence="9" id="KW-1185">Reference proteome</keyword>
<dbReference type="PANTHER" id="PTHR12837">
    <property type="entry name" value="POLY ADP-RIBOSE GLYCOHYDROLASE"/>
    <property type="match status" value="1"/>
</dbReference>
<dbReference type="InterPro" id="IPR007724">
    <property type="entry name" value="Poly_GlycHdrlase"/>
</dbReference>
<dbReference type="InterPro" id="IPR048362">
    <property type="entry name" value="PARG_helical"/>
</dbReference>
<protein>
    <recommendedName>
        <fullName evidence="2">poly(ADP-ribose) glycohydrolase</fullName>
        <ecNumber evidence="2">3.2.1.143</ecNumber>
    </recommendedName>
</protein>
<evidence type="ECO:0000313" key="10">
    <source>
        <dbReference type="RefSeq" id="XP_026287621.1"/>
    </source>
</evidence>
<evidence type="ECO:0000256" key="2">
    <source>
        <dbReference type="ARBA" id="ARBA00012255"/>
    </source>
</evidence>
<feature type="compositionally biased region" description="Basic and acidic residues" evidence="6">
    <location>
        <begin position="18"/>
        <end position="29"/>
    </location>
</feature>
<evidence type="ECO:0000256" key="4">
    <source>
        <dbReference type="PIRSR" id="PIRSR607724-1"/>
    </source>
</evidence>
<feature type="binding site" evidence="5">
    <location>
        <position position="408"/>
    </location>
    <ligand>
        <name>substrate</name>
    </ligand>
</feature>
<dbReference type="PANTHER" id="PTHR12837:SF15">
    <property type="entry name" value="POLY(ADP-RIBOSE) GLYCOHYDROLASE"/>
    <property type="match status" value="1"/>
</dbReference>
<feature type="binding site" evidence="5">
    <location>
        <position position="353"/>
    </location>
    <ligand>
        <name>substrate</name>
    </ligand>
</feature>
<sequence length="777" mass="86176">MSSAEKNDQCAAGTSECVTHHTEDERMSVSEDDDPASGRIEVDKSPVKGTRVDDGKGFSISDLRDGNGDWGPPPLPTVHPSANHTVLYKVPWKPGNLPYSYPRVPCDRWDQDHVRMPNSSESLYPVQETGDEKGLRLRWELVQEALLRPIQNSHELEAAILSYNSRYNERWNFRALHTLFEEALDSEESEYFFRDVLPAMVVLALQLPELITGPIPLLKKHKNHTISLSQAQIASILANAFFCTFPRRNSTKRGSEYAAYPDINFNRLFQCGDNSDSNSVLEKLKCILNYFRRICLTDASDHEGVVTFSRRYISPGSFPNWGQSTKPLPKMHITSHGFIEDEGSGMLQVDFANKFVGGGVLGWGCVQEEIRFVICPELIVSRLFTECLDATEALIIVGCERFSKYAGYGHSFEWVSDFKDDTPLDSYGRRHCSIVAMDALCFSKPSSQFFLPNLVREVNKAYVGFCETEDHGDNKLAPVATGNWGCGAFRGDANVKALLQLVAAGESGRAVVYFTFGDKNLRDRIYGMYKFLMDNDVNVGKLWTLLTKYSRLVAQTITDNVPDLYDYLYSSVLKDPDDKVSCSALSLKPSEFVKRKSRSQPSTPDGASGSNCAGTDLTAHDLDSLIEDFDSDEEQGGEMDESKVVKRVSLQTPSSSSCLSMIEESLDKGNFIGRRSEQKCTTPLKICESSSKSKSGLKSGITTEDLQQTSTSLKSSEGGSAFQRDSPVPDSTDVEMDVSESNCVVSDSSVKKSEGTSSGLKRTPAPKRKISDYFSPV</sequence>
<dbReference type="KEGG" id="foc:113212956"/>
<dbReference type="GO" id="GO:0006282">
    <property type="term" value="P:regulation of DNA repair"/>
    <property type="evidence" value="ECO:0007669"/>
    <property type="project" value="InterPro"/>
</dbReference>
<evidence type="ECO:0000256" key="3">
    <source>
        <dbReference type="ARBA" id="ARBA00022801"/>
    </source>
</evidence>
<feature type="compositionally biased region" description="Basic and acidic residues" evidence="6">
    <location>
        <begin position="40"/>
        <end position="67"/>
    </location>
</feature>
<dbReference type="GO" id="GO:0005737">
    <property type="term" value="C:cytoplasm"/>
    <property type="evidence" value="ECO:0007669"/>
    <property type="project" value="TreeGrafter"/>
</dbReference>
<dbReference type="GO" id="GO:0004649">
    <property type="term" value="F:poly(ADP-ribose) glycohydrolase activity"/>
    <property type="evidence" value="ECO:0007669"/>
    <property type="project" value="UniProtKB-EC"/>
</dbReference>
<feature type="domain" description="PARG helical" evidence="8">
    <location>
        <begin position="185"/>
        <end position="310"/>
    </location>
</feature>
<evidence type="ECO:0000256" key="6">
    <source>
        <dbReference type="SAM" id="MobiDB-lite"/>
    </source>
</evidence>
<dbReference type="InterPro" id="IPR046372">
    <property type="entry name" value="PARG_cat_C"/>
</dbReference>
<dbReference type="GO" id="GO:0005975">
    <property type="term" value="P:carbohydrate metabolic process"/>
    <property type="evidence" value="ECO:0007669"/>
    <property type="project" value="InterPro"/>
</dbReference>
<evidence type="ECO:0000256" key="1">
    <source>
        <dbReference type="ARBA" id="ARBA00009545"/>
    </source>
</evidence>
<dbReference type="Pfam" id="PF20811">
    <property type="entry name" value="PARG_cat_N"/>
    <property type="match status" value="1"/>
</dbReference>
<dbReference type="Pfam" id="PF05028">
    <property type="entry name" value="PARG_cat_C"/>
    <property type="match status" value="1"/>
</dbReference>
<keyword evidence="3" id="KW-0378">Hydrolase</keyword>
<feature type="compositionally biased region" description="Polar residues" evidence="6">
    <location>
        <begin position="701"/>
        <end position="718"/>
    </location>
</feature>
<feature type="binding site" evidence="5">
    <location>
        <position position="367"/>
    </location>
    <ligand>
        <name>substrate</name>
    </ligand>
</feature>
<reference evidence="10" key="1">
    <citation type="submission" date="2025-08" db="UniProtKB">
        <authorList>
            <consortium name="RefSeq"/>
        </authorList>
    </citation>
    <scope>IDENTIFICATION</scope>
    <source>
        <tissue evidence="10">Whole organism</tissue>
    </source>
</reference>
<dbReference type="GO" id="GO:0005634">
    <property type="term" value="C:nucleus"/>
    <property type="evidence" value="ECO:0007669"/>
    <property type="project" value="TreeGrafter"/>
</dbReference>
<dbReference type="GO" id="GO:0009225">
    <property type="term" value="P:nucleotide-sugar metabolic process"/>
    <property type="evidence" value="ECO:0007669"/>
    <property type="project" value="TreeGrafter"/>
</dbReference>